<name>A0ACC5R9V3_9HYPH</name>
<keyword evidence="2" id="KW-1185">Reference proteome</keyword>
<comment type="caution">
    <text evidence="1">The sequence shown here is derived from an EMBL/GenBank/DDBJ whole genome shotgun (WGS) entry which is preliminary data.</text>
</comment>
<keyword evidence="1" id="KW-0378">Hydrolase</keyword>
<evidence type="ECO:0000313" key="2">
    <source>
        <dbReference type="Proteomes" id="UP000616151"/>
    </source>
</evidence>
<reference evidence="1" key="1">
    <citation type="submission" date="2021-01" db="EMBL/GenBank/DDBJ databases">
        <authorList>
            <person name="Sun Q."/>
        </authorList>
    </citation>
    <scope>NUCLEOTIDE SEQUENCE</scope>
    <source>
        <strain evidence="1">YIM B02566</strain>
    </source>
</reference>
<accession>A0ACC5R9V3</accession>
<dbReference type="Proteomes" id="UP000616151">
    <property type="component" value="Unassembled WGS sequence"/>
</dbReference>
<organism evidence="1 2">
    <name type="scientific">Taklimakanibacter albus</name>
    <dbReference type="NCBI Taxonomy" id="2800327"/>
    <lineage>
        <taxon>Bacteria</taxon>
        <taxon>Pseudomonadati</taxon>
        <taxon>Pseudomonadota</taxon>
        <taxon>Alphaproteobacteria</taxon>
        <taxon>Hyphomicrobiales</taxon>
        <taxon>Aestuariivirgaceae</taxon>
        <taxon>Taklimakanibacter</taxon>
    </lineage>
</organism>
<proteinExistence type="predicted"/>
<gene>
    <name evidence="1" type="ORF">JHL16_23995</name>
</gene>
<sequence>MSDLFPNTREHRVETGGAEIFARIGGEGPPLLLLHGYPQTHAMWHAVAPALMAHHTCVMPDLRGYGFSSCPANTQDNRPYSKRVMAEDMRVLMRGLGHERFAVVGHDRGARVGYRMALDHRSTVTRLALIDIMSTWDMWHGFSVALAMKTYHWLFLAQPHPLPEMLIEPAPIGFLDYTMARWTKAKDLSAFAPAALAEYRLHFATPEHIHATCNDYRAGQSIDLADDEADLTAGHKIACPLLVLWGDSGIPGDAGDPSASWRRWANQVKTGIVAGGHFLAEENPQATLAHLLPFLARKR</sequence>
<dbReference type="EMBL" id="JAENHL010000008">
    <property type="protein sequence ID" value="MBK1869444.1"/>
    <property type="molecule type" value="Genomic_DNA"/>
</dbReference>
<evidence type="ECO:0000313" key="1">
    <source>
        <dbReference type="EMBL" id="MBK1869444.1"/>
    </source>
</evidence>
<protein>
    <submittedName>
        <fullName evidence="1">Alpha/beta hydrolase</fullName>
    </submittedName>
</protein>